<dbReference type="InterPro" id="IPR015424">
    <property type="entry name" value="PyrdxlP-dep_Trfase"/>
</dbReference>
<protein>
    <submittedName>
        <fullName evidence="7">Pyridoxal phosphate-dependent aminotransferase</fullName>
    </submittedName>
</protein>
<proteinExistence type="inferred from homology"/>
<evidence type="ECO:0000256" key="5">
    <source>
        <dbReference type="ARBA" id="ARBA00022898"/>
    </source>
</evidence>
<dbReference type="PANTHER" id="PTHR46383">
    <property type="entry name" value="ASPARTATE AMINOTRANSFERASE"/>
    <property type="match status" value="1"/>
</dbReference>
<evidence type="ECO:0000256" key="3">
    <source>
        <dbReference type="ARBA" id="ARBA00022576"/>
    </source>
</evidence>
<dbReference type="InterPro" id="IPR004839">
    <property type="entry name" value="Aminotransferase_I/II_large"/>
</dbReference>
<name>A0ABP8QZI0_9ACTN</name>
<dbReference type="Pfam" id="PF00155">
    <property type="entry name" value="Aminotran_1_2"/>
    <property type="match status" value="1"/>
</dbReference>
<dbReference type="InterPro" id="IPR015421">
    <property type="entry name" value="PyrdxlP-dep_Trfase_major"/>
</dbReference>
<dbReference type="CDD" id="cd00609">
    <property type="entry name" value="AAT_like"/>
    <property type="match status" value="1"/>
</dbReference>
<evidence type="ECO:0000313" key="7">
    <source>
        <dbReference type="EMBL" id="GAA4513990.1"/>
    </source>
</evidence>
<feature type="domain" description="Aminotransferase class I/classII large" evidence="6">
    <location>
        <begin position="9"/>
        <end position="355"/>
    </location>
</feature>
<organism evidence="7 8">
    <name type="scientific">Actinoallomurus oryzae</name>
    <dbReference type="NCBI Taxonomy" id="502180"/>
    <lineage>
        <taxon>Bacteria</taxon>
        <taxon>Bacillati</taxon>
        <taxon>Actinomycetota</taxon>
        <taxon>Actinomycetes</taxon>
        <taxon>Streptosporangiales</taxon>
        <taxon>Thermomonosporaceae</taxon>
        <taxon>Actinoallomurus</taxon>
    </lineage>
</organism>
<evidence type="ECO:0000256" key="2">
    <source>
        <dbReference type="ARBA" id="ARBA00007441"/>
    </source>
</evidence>
<dbReference type="Proteomes" id="UP001500503">
    <property type="component" value="Unassembled WGS sequence"/>
</dbReference>
<accession>A0ABP8QZI0</accession>
<keyword evidence="3 7" id="KW-0032">Aminotransferase</keyword>
<comment type="cofactor">
    <cofactor evidence="1">
        <name>pyridoxal 5'-phosphate</name>
        <dbReference type="ChEBI" id="CHEBI:597326"/>
    </cofactor>
</comment>
<keyword evidence="4" id="KW-0808">Transferase</keyword>
<dbReference type="InterPro" id="IPR050596">
    <property type="entry name" value="AspAT/PAT-like"/>
</dbReference>
<sequence>MDLAWATPDCIHLEVGEPSFPTPAHIVEAVADAVRTGWTKYVPNAGIGELRTALAEKIAVHNGFTVSPDQVIVTSGGIGALFTAMLAAGEPGQGVLIPDPGWPNFAMIAQLHGLRAQPYHLRAEDGFLPTVEALAAAADAGTRVLILNSPSNPLGTITPAGRLRDILRFAAERDLWVISDECYDAITFDDTWTSTAAVGEQDRVITVGTFSKTYAMTGMRVGYAVVPPVLSPVLAKLQEPTVACVNAAAQRGALAALRGPQDEVRRMRDAYRERRDALAALLDRLGVRYIRPAGAFYMWVEIADRADDAHTFAMELLRKRAVAVAPGTAFGASGEGWVRLSLATDLDTLLEGARRLADFTLG</sequence>
<keyword evidence="8" id="KW-1185">Reference proteome</keyword>
<comment type="similarity">
    <text evidence="2">Belongs to the class-I pyridoxal-phosphate-dependent aminotransferase family.</text>
</comment>
<dbReference type="EMBL" id="BAABHF010000048">
    <property type="protein sequence ID" value="GAA4513990.1"/>
    <property type="molecule type" value="Genomic_DNA"/>
</dbReference>
<dbReference type="Gene3D" id="3.40.640.10">
    <property type="entry name" value="Type I PLP-dependent aspartate aminotransferase-like (Major domain)"/>
    <property type="match status" value="1"/>
</dbReference>
<reference evidence="8" key="1">
    <citation type="journal article" date="2019" name="Int. J. Syst. Evol. Microbiol.">
        <title>The Global Catalogue of Microorganisms (GCM) 10K type strain sequencing project: providing services to taxonomists for standard genome sequencing and annotation.</title>
        <authorList>
            <consortium name="The Broad Institute Genomics Platform"/>
            <consortium name="The Broad Institute Genome Sequencing Center for Infectious Disease"/>
            <person name="Wu L."/>
            <person name="Ma J."/>
        </authorList>
    </citation>
    <scope>NUCLEOTIDE SEQUENCE [LARGE SCALE GENOMIC DNA]</scope>
    <source>
        <strain evidence="8">JCM 17933</strain>
    </source>
</reference>
<keyword evidence="5" id="KW-0663">Pyridoxal phosphate</keyword>
<evidence type="ECO:0000256" key="4">
    <source>
        <dbReference type="ARBA" id="ARBA00022679"/>
    </source>
</evidence>
<dbReference type="SUPFAM" id="SSF53383">
    <property type="entry name" value="PLP-dependent transferases"/>
    <property type="match status" value="1"/>
</dbReference>
<evidence type="ECO:0000313" key="8">
    <source>
        <dbReference type="Proteomes" id="UP001500503"/>
    </source>
</evidence>
<dbReference type="GO" id="GO:0008483">
    <property type="term" value="F:transaminase activity"/>
    <property type="evidence" value="ECO:0007669"/>
    <property type="project" value="UniProtKB-KW"/>
</dbReference>
<evidence type="ECO:0000259" key="6">
    <source>
        <dbReference type="Pfam" id="PF00155"/>
    </source>
</evidence>
<evidence type="ECO:0000256" key="1">
    <source>
        <dbReference type="ARBA" id="ARBA00001933"/>
    </source>
</evidence>
<gene>
    <name evidence="7" type="ORF">GCM10023191_081910</name>
</gene>
<comment type="caution">
    <text evidence="7">The sequence shown here is derived from an EMBL/GenBank/DDBJ whole genome shotgun (WGS) entry which is preliminary data.</text>
</comment>
<dbReference type="PANTHER" id="PTHR46383:SF1">
    <property type="entry name" value="ASPARTATE AMINOTRANSFERASE"/>
    <property type="match status" value="1"/>
</dbReference>